<evidence type="ECO:0000313" key="6">
    <source>
        <dbReference type="EMBL" id="OCX22207.1"/>
    </source>
</evidence>
<keyword evidence="7" id="KW-1185">Reference proteome</keyword>
<gene>
    <name evidence="6" type="ORF">QV13_06540</name>
</gene>
<dbReference type="GO" id="GO:0016787">
    <property type="term" value="F:hydrolase activity"/>
    <property type="evidence" value="ECO:0007669"/>
    <property type="project" value="UniProtKB-KW"/>
</dbReference>
<dbReference type="PANTHER" id="PTHR31609:SF1">
    <property type="entry name" value="CARBOHYDRATE DEACETYLASE"/>
    <property type="match status" value="1"/>
</dbReference>
<dbReference type="Proteomes" id="UP000094412">
    <property type="component" value="Unassembled WGS sequence"/>
</dbReference>
<dbReference type="RefSeq" id="WP_024926907.1">
    <property type="nucleotide sequence ID" value="NZ_MDEO01000027.1"/>
</dbReference>
<evidence type="ECO:0000256" key="4">
    <source>
        <dbReference type="ARBA" id="ARBA00022842"/>
    </source>
</evidence>
<name>A0A1C2E5E1_9HYPH</name>
<keyword evidence="5" id="KW-0119">Carbohydrate metabolism</keyword>
<keyword evidence="3" id="KW-0378">Hydrolase</keyword>
<dbReference type="GO" id="GO:0019213">
    <property type="term" value="F:deacetylase activity"/>
    <property type="evidence" value="ECO:0007669"/>
    <property type="project" value="TreeGrafter"/>
</dbReference>
<evidence type="ECO:0008006" key="8">
    <source>
        <dbReference type="Google" id="ProtNLM"/>
    </source>
</evidence>
<evidence type="ECO:0000256" key="1">
    <source>
        <dbReference type="ARBA" id="ARBA00001946"/>
    </source>
</evidence>
<dbReference type="STRING" id="1566387.QV13_06540"/>
<accession>A0A1C2E5E1</accession>
<evidence type="ECO:0000313" key="7">
    <source>
        <dbReference type="Proteomes" id="UP000094412"/>
    </source>
</evidence>
<proteinExistence type="predicted"/>
<dbReference type="OrthoDB" id="9774177at2"/>
<dbReference type="InterPro" id="IPR006879">
    <property type="entry name" value="YdjC-like"/>
</dbReference>
<dbReference type="PANTHER" id="PTHR31609">
    <property type="entry name" value="YDJC DEACETYLASE FAMILY MEMBER"/>
    <property type="match status" value="1"/>
</dbReference>
<reference evidence="6 7" key="1">
    <citation type="submission" date="2016-08" db="EMBL/GenBank/DDBJ databases">
        <title>Whole genome sequence of Mesorhizobium sp. strain UASWS1009 isolated from industrial sewage.</title>
        <authorList>
            <person name="Crovadore J."/>
            <person name="Calmin G."/>
            <person name="Chablais R."/>
            <person name="Cochard B."/>
            <person name="Lefort F."/>
        </authorList>
    </citation>
    <scope>NUCLEOTIDE SEQUENCE [LARGE SCALE GENOMIC DNA]</scope>
    <source>
        <strain evidence="6 7">UASWS1009</strain>
    </source>
</reference>
<evidence type="ECO:0000256" key="3">
    <source>
        <dbReference type="ARBA" id="ARBA00022801"/>
    </source>
</evidence>
<dbReference type="CDD" id="cd10807">
    <property type="entry name" value="YdjC_like_3"/>
    <property type="match status" value="1"/>
</dbReference>
<comment type="cofactor">
    <cofactor evidence="1">
        <name>Mg(2+)</name>
        <dbReference type="ChEBI" id="CHEBI:18420"/>
    </cofactor>
</comment>
<dbReference type="SUPFAM" id="SSF88713">
    <property type="entry name" value="Glycoside hydrolase/deacetylase"/>
    <property type="match status" value="1"/>
</dbReference>
<dbReference type="GO" id="GO:0005975">
    <property type="term" value="P:carbohydrate metabolic process"/>
    <property type="evidence" value="ECO:0007669"/>
    <property type="project" value="InterPro"/>
</dbReference>
<protein>
    <recommendedName>
        <fullName evidence="8">PTS cellobiose transporter</fullName>
    </recommendedName>
</protein>
<dbReference type="AlphaFoldDB" id="A0A1C2E5E1"/>
<dbReference type="EMBL" id="MDEO01000027">
    <property type="protein sequence ID" value="OCX22207.1"/>
    <property type="molecule type" value="Genomic_DNA"/>
</dbReference>
<organism evidence="6 7">
    <name type="scientific">Mesorhizobium hungaricum</name>
    <dbReference type="NCBI Taxonomy" id="1566387"/>
    <lineage>
        <taxon>Bacteria</taxon>
        <taxon>Pseudomonadati</taxon>
        <taxon>Pseudomonadota</taxon>
        <taxon>Alphaproteobacteria</taxon>
        <taxon>Hyphomicrobiales</taxon>
        <taxon>Phyllobacteriaceae</taxon>
        <taxon>Mesorhizobium</taxon>
    </lineage>
</organism>
<dbReference type="GO" id="GO:0046872">
    <property type="term" value="F:metal ion binding"/>
    <property type="evidence" value="ECO:0007669"/>
    <property type="project" value="UniProtKB-KW"/>
</dbReference>
<evidence type="ECO:0000256" key="5">
    <source>
        <dbReference type="ARBA" id="ARBA00023277"/>
    </source>
</evidence>
<dbReference type="InterPro" id="IPR011330">
    <property type="entry name" value="Glyco_hydro/deAcase_b/a-brl"/>
</dbReference>
<dbReference type="Gene3D" id="3.20.20.370">
    <property type="entry name" value="Glycoside hydrolase/deacetylase"/>
    <property type="match status" value="1"/>
</dbReference>
<keyword evidence="2" id="KW-0479">Metal-binding</keyword>
<evidence type="ECO:0000256" key="2">
    <source>
        <dbReference type="ARBA" id="ARBA00022723"/>
    </source>
</evidence>
<sequence>MTRSIRLIADDYGLSPGVSDAILDLIGRGRLTGTSCMTGFPEWEQAAERIKPFVGRAAIGLHLTLTDQPALTAPSGLAPQGQLPSLGELASPLKRRRFGTIDIHTELDAQHRRFVEALGREPDSIDGHQHVHFLPVVRDWLKMRFAGSQRPMLRGAPVLSRGVGVTALKVATIAALARGFDRSMQAAGFSAMKPLAGIYDWRRPSDFAPTVRRAVEGLPEGGVFMCHPGHVDAILATRDPMQAVRRAEYDFLASEEFGTMLDAAGVSIQGGTR</sequence>
<comment type="caution">
    <text evidence="6">The sequence shown here is derived from an EMBL/GenBank/DDBJ whole genome shotgun (WGS) entry which is preliminary data.</text>
</comment>
<dbReference type="Pfam" id="PF04794">
    <property type="entry name" value="YdjC"/>
    <property type="match status" value="1"/>
</dbReference>
<keyword evidence="4" id="KW-0460">Magnesium</keyword>